<feature type="disulfide bond" evidence="13">
    <location>
        <begin position="88"/>
        <end position="118"/>
    </location>
</feature>
<feature type="binding site" evidence="12">
    <location>
        <position position="57"/>
    </location>
    <ligand>
        <name>Ca(2+)</name>
        <dbReference type="ChEBI" id="CHEBI:29108"/>
    </ligand>
</feature>
<dbReference type="AlphaFoldDB" id="A0A898IM16"/>
<proteinExistence type="evidence at transcript level"/>
<dbReference type="SUPFAM" id="SSF48619">
    <property type="entry name" value="Phospholipase A2, PLA2"/>
    <property type="match status" value="1"/>
</dbReference>
<dbReference type="GO" id="GO:0016042">
    <property type="term" value="P:lipid catabolic process"/>
    <property type="evidence" value="ECO:0007669"/>
    <property type="project" value="UniProtKB-KW"/>
</dbReference>
<dbReference type="CDD" id="cd00125">
    <property type="entry name" value="PLA2c"/>
    <property type="match status" value="1"/>
</dbReference>
<evidence type="ECO:0000256" key="6">
    <source>
        <dbReference type="ARBA" id="ARBA00022801"/>
    </source>
</evidence>
<keyword evidence="8" id="KW-0442">Lipid degradation</keyword>
<dbReference type="PANTHER" id="PTHR11716:SF94">
    <property type="entry name" value="PHOSPHOLIPASE A2"/>
    <property type="match status" value="1"/>
</dbReference>
<comment type="subcellular location">
    <subcellularLocation>
        <location evidence="2 15">Secreted</location>
    </subcellularLocation>
</comment>
<dbReference type="EMBL" id="MW575129">
    <property type="protein sequence ID" value="QSI84033.1"/>
    <property type="molecule type" value="mRNA"/>
</dbReference>
<sequence>MTPAHLLVLAAVCVSFLAASAIPPQPLSHCQFKKMIKCTVSKSLSWRSFVDYGCYCGKGGSGTPVDELDRCCQTHDNCYTAAGKHPDCNHFWERPFTKRYSYTCSEGTLTCTDKKDKCAAFVCNCDRVAANCFAKAPAVPTFSHSRCLTNTQP</sequence>
<keyword evidence="10 13" id="KW-1015">Disulfide bond</keyword>
<dbReference type="InterPro" id="IPR016090">
    <property type="entry name" value="PLA2-like_dom"/>
</dbReference>
<name>A0A898IM16_CALBG</name>
<evidence type="ECO:0000256" key="4">
    <source>
        <dbReference type="ARBA" id="ARBA00022525"/>
    </source>
</evidence>
<feature type="binding site" evidence="12">
    <location>
        <position position="76"/>
    </location>
    <ligand>
        <name>Ca(2+)</name>
        <dbReference type="ChEBI" id="CHEBI:29108"/>
    </ligand>
</feature>
<dbReference type="EC" id="3.1.1.4" evidence="3"/>
<feature type="signal peptide" evidence="15">
    <location>
        <begin position="1"/>
        <end position="21"/>
    </location>
</feature>
<accession>A0A898IM16</accession>
<feature type="active site" evidence="11">
    <location>
        <position position="75"/>
    </location>
</feature>
<dbReference type="FunFam" id="1.20.90.10:FF:000007">
    <property type="entry name" value="Acidic phospholipase A2"/>
    <property type="match status" value="1"/>
</dbReference>
<keyword evidence="4 15" id="KW-0964">Secreted</keyword>
<dbReference type="InterPro" id="IPR001211">
    <property type="entry name" value="PLA2"/>
</dbReference>
<dbReference type="GO" id="GO:0005509">
    <property type="term" value="F:calcium ion binding"/>
    <property type="evidence" value="ECO:0007669"/>
    <property type="project" value="InterPro"/>
</dbReference>
<comment type="catalytic activity">
    <reaction evidence="1">
        <text>a 1,2-diacyl-sn-glycero-3-phosphocholine + H2O = a 1-acyl-sn-glycero-3-phosphocholine + a fatty acid + H(+)</text>
        <dbReference type="Rhea" id="RHEA:15801"/>
        <dbReference type="ChEBI" id="CHEBI:15377"/>
        <dbReference type="ChEBI" id="CHEBI:15378"/>
        <dbReference type="ChEBI" id="CHEBI:28868"/>
        <dbReference type="ChEBI" id="CHEBI:57643"/>
        <dbReference type="ChEBI" id="CHEBI:58168"/>
        <dbReference type="EC" id="3.1.1.4"/>
    </reaction>
</comment>
<feature type="domain" description="Phospholipase A2-like central" evidence="16">
    <location>
        <begin position="28"/>
        <end position="148"/>
    </location>
</feature>
<keyword evidence="7 12" id="KW-0106">Calcium</keyword>
<evidence type="ECO:0000259" key="16">
    <source>
        <dbReference type="SMART" id="SM00085"/>
    </source>
</evidence>
<dbReference type="PRINTS" id="PR00389">
    <property type="entry name" value="PHPHLIPASEA2"/>
</dbReference>
<feature type="binding site" evidence="12">
    <location>
        <position position="59"/>
    </location>
    <ligand>
        <name>Ca(2+)</name>
        <dbReference type="ChEBI" id="CHEBI:29108"/>
    </ligand>
</feature>
<comment type="similarity">
    <text evidence="14">Belongs to the phospholipase A2 family.</text>
</comment>
<keyword evidence="9" id="KW-0443">Lipid metabolism</keyword>
<feature type="chain" id="PRO_5033098880" description="phospholipase A2" evidence="15">
    <location>
        <begin position="22"/>
        <end position="153"/>
    </location>
</feature>
<evidence type="ECO:0000256" key="8">
    <source>
        <dbReference type="ARBA" id="ARBA00022963"/>
    </source>
</evidence>
<evidence type="ECO:0000256" key="7">
    <source>
        <dbReference type="ARBA" id="ARBA00022837"/>
    </source>
</evidence>
<evidence type="ECO:0000256" key="12">
    <source>
        <dbReference type="PIRSR" id="PIRSR601211-2"/>
    </source>
</evidence>
<dbReference type="GO" id="GO:0047498">
    <property type="term" value="F:calcium-dependent phospholipase A2 activity"/>
    <property type="evidence" value="ECO:0007669"/>
    <property type="project" value="TreeGrafter"/>
</dbReference>
<dbReference type="GO" id="GO:0050482">
    <property type="term" value="P:arachidonate secretion"/>
    <property type="evidence" value="ECO:0007669"/>
    <property type="project" value="InterPro"/>
</dbReference>
<comment type="cofactor">
    <cofactor evidence="12">
        <name>Ca(2+)</name>
        <dbReference type="ChEBI" id="CHEBI:29108"/>
    </cofactor>
    <text evidence="12">Binds 1 Ca(2+) ion per subunit.</text>
</comment>
<dbReference type="Gene3D" id="1.20.90.10">
    <property type="entry name" value="Phospholipase A2 domain"/>
    <property type="match status" value="1"/>
</dbReference>
<evidence type="ECO:0000256" key="5">
    <source>
        <dbReference type="ARBA" id="ARBA00022723"/>
    </source>
</evidence>
<dbReference type="PROSITE" id="PS00119">
    <property type="entry name" value="PA2_ASP"/>
    <property type="match status" value="1"/>
</dbReference>
<feature type="disulfide bond" evidence="13">
    <location>
        <begin position="71"/>
        <end position="132"/>
    </location>
</feature>
<feature type="active site" evidence="11">
    <location>
        <position position="126"/>
    </location>
</feature>
<dbReference type="InterPro" id="IPR036444">
    <property type="entry name" value="PLipase_A2_dom_sf"/>
</dbReference>
<protein>
    <recommendedName>
        <fullName evidence="3">phospholipase A2</fullName>
        <ecNumber evidence="3">3.1.1.4</ecNumber>
    </recommendedName>
</protein>
<evidence type="ECO:0000256" key="3">
    <source>
        <dbReference type="ARBA" id="ARBA00013278"/>
    </source>
</evidence>
<organism evidence="17">
    <name type="scientific">Calliophis bivirgatus</name>
    <name type="common">Blue Malaysian coral snake</name>
    <name type="synonym">Maticora bivirgata</name>
    <dbReference type="NCBI Taxonomy" id="8633"/>
    <lineage>
        <taxon>Eukaryota</taxon>
        <taxon>Metazoa</taxon>
        <taxon>Chordata</taxon>
        <taxon>Craniata</taxon>
        <taxon>Vertebrata</taxon>
        <taxon>Euteleostomi</taxon>
        <taxon>Lepidosauria</taxon>
        <taxon>Squamata</taxon>
        <taxon>Bifurcata</taxon>
        <taxon>Unidentata</taxon>
        <taxon>Episquamata</taxon>
        <taxon>Toxicofera</taxon>
        <taxon>Serpentes</taxon>
        <taxon>Colubroidea</taxon>
        <taxon>Elapidae</taxon>
        <taxon>Elapinae</taxon>
        <taxon>Calliophis</taxon>
    </lineage>
</organism>
<dbReference type="InterPro" id="IPR033113">
    <property type="entry name" value="PLA2_histidine"/>
</dbReference>
<dbReference type="PANTHER" id="PTHR11716">
    <property type="entry name" value="PHOSPHOLIPASE A2 FAMILY MEMBER"/>
    <property type="match status" value="1"/>
</dbReference>
<evidence type="ECO:0000256" key="11">
    <source>
        <dbReference type="PIRSR" id="PIRSR601211-1"/>
    </source>
</evidence>
<keyword evidence="6" id="KW-0378">Hydrolase</keyword>
<evidence type="ECO:0000256" key="1">
    <source>
        <dbReference type="ARBA" id="ARBA00001604"/>
    </source>
</evidence>
<evidence type="ECO:0000256" key="13">
    <source>
        <dbReference type="PIRSR" id="PIRSR601211-3"/>
    </source>
</evidence>
<dbReference type="SMART" id="SM00085">
    <property type="entry name" value="PA2c"/>
    <property type="match status" value="1"/>
</dbReference>
<dbReference type="Pfam" id="PF00068">
    <property type="entry name" value="Phospholip_A2_1"/>
    <property type="match status" value="1"/>
</dbReference>
<evidence type="ECO:0000256" key="14">
    <source>
        <dbReference type="RuleBase" id="RU003654"/>
    </source>
</evidence>
<feature type="disulfide bond" evidence="13">
    <location>
        <begin position="56"/>
        <end position="72"/>
    </location>
</feature>
<dbReference type="GO" id="GO:0005576">
    <property type="term" value="C:extracellular region"/>
    <property type="evidence" value="ECO:0007669"/>
    <property type="project" value="UniProtKB-SubCell"/>
</dbReference>
<reference evidence="17" key="1">
    <citation type="journal article" name="Toxins">
        <title>Electric Blue: Molecular Evolution of Three-Finger Toxins in the Long-Glanded Coral Snake Species Calliophis bivirgatus.</title>
        <authorList>
            <person name="Dashevsky D."/>
            <person name="Rokyta D."/>
            <person name="Frank N."/>
            <person name="Nouwens A."/>
            <person name="Fry B.G."/>
        </authorList>
    </citation>
    <scope>NUCLEOTIDE SEQUENCE</scope>
    <source>
        <tissue evidence="17">Venom gland</tissue>
    </source>
</reference>
<evidence type="ECO:0000256" key="15">
    <source>
        <dbReference type="RuleBase" id="RU361236"/>
    </source>
</evidence>
<dbReference type="PROSITE" id="PS00118">
    <property type="entry name" value="PA2_HIS"/>
    <property type="match status" value="1"/>
</dbReference>
<keyword evidence="5 12" id="KW-0479">Metal-binding</keyword>
<evidence type="ECO:0000256" key="2">
    <source>
        <dbReference type="ARBA" id="ARBA00004613"/>
    </source>
</evidence>
<feature type="disulfide bond" evidence="13">
    <location>
        <begin position="78"/>
        <end position="125"/>
    </location>
</feature>
<feature type="binding site" evidence="12">
    <location>
        <position position="55"/>
    </location>
    <ligand>
        <name>Ca(2+)</name>
        <dbReference type="ChEBI" id="CHEBI:29108"/>
    </ligand>
</feature>
<keyword evidence="15" id="KW-0732">Signal</keyword>
<dbReference type="GO" id="GO:0006644">
    <property type="term" value="P:phospholipid metabolic process"/>
    <property type="evidence" value="ECO:0007669"/>
    <property type="project" value="InterPro"/>
</dbReference>
<evidence type="ECO:0000256" key="9">
    <source>
        <dbReference type="ARBA" id="ARBA00023098"/>
    </source>
</evidence>
<evidence type="ECO:0000313" key="17">
    <source>
        <dbReference type="EMBL" id="QSI84033.1"/>
    </source>
</evidence>
<evidence type="ECO:0000256" key="10">
    <source>
        <dbReference type="ARBA" id="ARBA00023157"/>
    </source>
</evidence>
<dbReference type="InterPro" id="IPR033112">
    <property type="entry name" value="PLA2_Asp_AS"/>
</dbReference>
<dbReference type="GO" id="GO:0005543">
    <property type="term" value="F:phospholipid binding"/>
    <property type="evidence" value="ECO:0007669"/>
    <property type="project" value="TreeGrafter"/>
</dbReference>
<feature type="disulfide bond" evidence="13">
    <location>
        <begin position="111"/>
        <end position="123"/>
    </location>
</feature>